<proteinExistence type="predicted"/>
<evidence type="ECO:0000259" key="1">
    <source>
        <dbReference type="Pfam" id="PF04510"/>
    </source>
</evidence>
<dbReference type="AlphaFoldDB" id="A0A565AXF2"/>
<evidence type="ECO:0000313" key="3">
    <source>
        <dbReference type="Proteomes" id="UP000489600"/>
    </source>
</evidence>
<accession>A0A565AXF2</accession>
<evidence type="ECO:0000313" key="2">
    <source>
        <dbReference type="EMBL" id="VVA93733.1"/>
    </source>
</evidence>
<gene>
    <name evidence="2" type="ORF">ANE_LOCUS4178</name>
</gene>
<feature type="domain" description="DUF577" evidence="1">
    <location>
        <begin position="1"/>
        <end position="158"/>
    </location>
</feature>
<name>A0A565AXF2_9BRAS</name>
<feature type="domain" description="DUF577" evidence="1">
    <location>
        <begin position="254"/>
        <end position="310"/>
    </location>
</feature>
<sequence>MEETEETHMKIFRKIVSFVAYNVVSLDNDGWDELSDCILSFVETEPLKAFHLFIELPRVYKRFIDRFKQRILVEGEKLLLLSHEEDVEVWSLCLVTLLKMGVQILDSVTRSSLVNITVSVLAKSVKELVNKGMVEFVVKGLENLERFFLRDRDLYGYSKNQCLYVSAFMHQIRELGSKIKEVSTRINWFIRANINEDLDRVYFEHVNTLSLVQIVGIVASVDQEERLKDMAIRRLNFLLSDDNPKKAETDVPLMRKLQTLLVSWLTKEGISGSMFKIIGEVVYHVADEMMSSGREPWLGLRDYIELKESKAVSAMFKRNFEEAQSKLLEVEAKSKAKLKD</sequence>
<keyword evidence="3" id="KW-1185">Reference proteome</keyword>
<comment type="caution">
    <text evidence="2">The sequence shown here is derived from an EMBL/GenBank/DDBJ whole genome shotgun (WGS) entry which is preliminary data.</text>
</comment>
<dbReference type="Proteomes" id="UP000489600">
    <property type="component" value="Unassembled WGS sequence"/>
</dbReference>
<dbReference type="Pfam" id="PF04510">
    <property type="entry name" value="DUF577"/>
    <property type="match status" value="2"/>
</dbReference>
<reference evidence="2" key="1">
    <citation type="submission" date="2019-07" db="EMBL/GenBank/DDBJ databases">
        <authorList>
            <person name="Dittberner H."/>
        </authorList>
    </citation>
    <scope>NUCLEOTIDE SEQUENCE [LARGE SCALE GENOMIC DNA]</scope>
</reference>
<dbReference type="EMBL" id="CABITT030000002">
    <property type="protein sequence ID" value="VVA93733.1"/>
    <property type="molecule type" value="Genomic_DNA"/>
</dbReference>
<organism evidence="2 3">
    <name type="scientific">Arabis nemorensis</name>
    <dbReference type="NCBI Taxonomy" id="586526"/>
    <lineage>
        <taxon>Eukaryota</taxon>
        <taxon>Viridiplantae</taxon>
        <taxon>Streptophyta</taxon>
        <taxon>Embryophyta</taxon>
        <taxon>Tracheophyta</taxon>
        <taxon>Spermatophyta</taxon>
        <taxon>Magnoliopsida</taxon>
        <taxon>eudicotyledons</taxon>
        <taxon>Gunneridae</taxon>
        <taxon>Pentapetalae</taxon>
        <taxon>rosids</taxon>
        <taxon>malvids</taxon>
        <taxon>Brassicales</taxon>
        <taxon>Brassicaceae</taxon>
        <taxon>Arabideae</taxon>
        <taxon>Arabis</taxon>
    </lineage>
</organism>
<protein>
    <recommendedName>
        <fullName evidence="1">DUF577 domain-containing protein</fullName>
    </recommendedName>
</protein>
<dbReference type="InterPro" id="IPR007598">
    <property type="entry name" value="DUF577"/>
</dbReference>